<dbReference type="KEGG" id="nev:NTE_00593"/>
<sequence>MNYNNDAETLAGDCNAYLMHKYRFQPRHNQLVLGCRGLCARLETIGGGKNSAYSLGYKRCSSCDVYIKWDSCRCPCCKLPLRVKKRTKQHSSNIIPAH</sequence>
<dbReference type="OrthoDB" id="6380at2157"/>
<reference evidence="1 2" key="1">
    <citation type="journal article" date="2014" name="PLoS ONE">
        <title>Genome Sequence of Candidatus Nitrososphaera evergladensis from Group I.1b Enriched from Everglades Soil Reveals Novel Genomic Features of the Ammonia-Oxidizing Archaea.</title>
        <authorList>
            <person name="Zhalnina K.V."/>
            <person name="Dias R."/>
            <person name="Leonard M.T."/>
            <person name="Dorr de Quadros P."/>
            <person name="Camargo F.A."/>
            <person name="Drew J.C."/>
            <person name="Farmerie W.G."/>
            <person name="Daroub S.H."/>
            <person name="Triplett E.W."/>
        </authorList>
    </citation>
    <scope>NUCLEOTIDE SEQUENCE [LARGE SCALE GENOMIC DNA]</scope>
    <source>
        <strain evidence="1 2">SR1</strain>
    </source>
</reference>
<dbReference type="RefSeq" id="WP_148699597.1">
    <property type="nucleotide sequence ID" value="NZ_CP007174.1"/>
</dbReference>
<dbReference type="EMBL" id="CP007174">
    <property type="protein sequence ID" value="AIF82674.1"/>
    <property type="molecule type" value="Genomic_DNA"/>
</dbReference>
<keyword evidence="2" id="KW-1185">Reference proteome</keyword>
<dbReference type="HOGENOM" id="CLU_2327135_0_0_2"/>
<proteinExistence type="predicted"/>
<dbReference type="GeneID" id="41596456"/>
<evidence type="ECO:0000313" key="2">
    <source>
        <dbReference type="Proteomes" id="UP000028194"/>
    </source>
</evidence>
<name>A0A075MTR2_9ARCH</name>
<protein>
    <submittedName>
        <fullName evidence="1">Uncharacterized protein</fullName>
    </submittedName>
</protein>
<accession>A0A075MTR2</accession>
<evidence type="ECO:0000313" key="1">
    <source>
        <dbReference type="EMBL" id="AIF82674.1"/>
    </source>
</evidence>
<dbReference type="AlphaFoldDB" id="A0A075MTR2"/>
<organism evidence="1 2">
    <name type="scientific">Candidatus Nitrososphaera evergladensis SR1</name>
    <dbReference type="NCBI Taxonomy" id="1459636"/>
    <lineage>
        <taxon>Archaea</taxon>
        <taxon>Nitrososphaerota</taxon>
        <taxon>Nitrososphaeria</taxon>
        <taxon>Nitrososphaerales</taxon>
        <taxon>Nitrososphaeraceae</taxon>
        <taxon>Nitrososphaera</taxon>
    </lineage>
</organism>
<gene>
    <name evidence="1" type="ORF">NTE_00593</name>
</gene>
<dbReference type="Proteomes" id="UP000028194">
    <property type="component" value="Chromosome"/>
</dbReference>